<organism evidence="1 2">
    <name type="scientific">Paramormyrops kingsleyae</name>
    <dbReference type="NCBI Taxonomy" id="1676925"/>
    <lineage>
        <taxon>Eukaryota</taxon>
        <taxon>Metazoa</taxon>
        <taxon>Chordata</taxon>
        <taxon>Craniata</taxon>
        <taxon>Vertebrata</taxon>
        <taxon>Euteleostomi</taxon>
        <taxon>Actinopterygii</taxon>
        <taxon>Neopterygii</taxon>
        <taxon>Teleostei</taxon>
        <taxon>Osteoglossocephala</taxon>
        <taxon>Osteoglossomorpha</taxon>
        <taxon>Osteoglossiformes</taxon>
        <taxon>Mormyridae</taxon>
        <taxon>Paramormyrops</taxon>
    </lineage>
</organism>
<reference evidence="1" key="2">
    <citation type="submission" date="2025-09" db="UniProtKB">
        <authorList>
            <consortium name="Ensembl"/>
        </authorList>
    </citation>
    <scope>IDENTIFICATION</scope>
</reference>
<dbReference type="Proteomes" id="UP000261540">
    <property type="component" value="Unplaced"/>
</dbReference>
<accession>A0A3B3RA62</accession>
<keyword evidence="2" id="KW-1185">Reference proteome</keyword>
<sequence>VFTPDTYTVMHCVTTFWSITDRIYNSGSIRLHCCTTFRSRVCGDAGVSKPPLPVVLNSNPAF</sequence>
<dbReference type="Ensembl" id="ENSPKIT00000038978.1">
    <property type="protein sequence ID" value="ENSPKIP00000014536.1"/>
    <property type="gene ID" value="ENSPKIG00000001572.1"/>
</dbReference>
<name>A0A3B3RA62_9TELE</name>
<protein>
    <submittedName>
        <fullName evidence="1">Uncharacterized protein</fullName>
    </submittedName>
</protein>
<evidence type="ECO:0000313" key="2">
    <source>
        <dbReference type="Proteomes" id="UP000261540"/>
    </source>
</evidence>
<reference evidence="1" key="1">
    <citation type="submission" date="2025-08" db="UniProtKB">
        <authorList>
            <consortium name="Ensembl"/>
        </authorList>
    </citation>
    <scope>IDENTIFICATION</scope>
</reference>
<proteinExistence type="predicted"/>
<evidence type="ECO:0000313" key="1">
    <source>
        <dbReference type="Ensembl" id="ENSPKIP00000014536.1"/>
    </source>
</evidence>
<dbReference type="AlphaFoldDB" id="A0A3B3RA62"/>